<dbReference type="GO" id="GO:0055085">
    <property type="term" value="P:transmembrane transport"/>
    <property type="evidence" value="ECO:0007669"/>
    <property type="project" value="UniProtKB-ARBA"/>
</dbReference>
<dbReference type="InterPro" id="IPR003439">
    <property type="entry name" value="ABC_transporter-like_ATP-bd"/>
</dbReference>
<accession>A0A4V6PDW8</accession>
<dbReference type="OrthoDB" id="8481147at2"/>
<dbReference type="Pfam" id="PF00005">
    <property type="entry name" value="ABC_tran"/>
    <property type="match status" value="1"/>
</dbReference>
<dbReference type="FunFam" id="3.40.50.300:FF:000016">
    <property type="entry name" value="Oligopeptide ABC transporter ATP-binding component"/>
    <property type="match status" value="1"/>
</dbReference>
<dbReference type="PROSITE" id="PS00211">
    <property type="entry name" value="ABC_TRANSPORTER_1"/>
    <property type="match status" value="1"/>
</dbReference>
<dbReference type="RefSeq" id="WP_132487781.1">
    <property type="nucleotide sequence ID" value="NZ_SMKW01000028.1"/>
</dbReference>
<dbReference type="PANTHER" id="PTHR43776:SF7">
    <property type="entry name" value="D,D-DIPEPTIDE TRANSPORT ATP-BINDING PROTEIN DDPF-RELATED"/>
    <property type="match status" value="1"/>
</dbReference>
<dbReference type="EMBL" id="SMKW01000028">
    <property type="protein sequence ID" value="TDD48807.1"/>
    <property type="molecule type" value="Genomic_DNA"/>
</dbReference>
<dbReference type="CDD" id="cd03257">
    <property type="entry name" value="ABC_NikE_OppD_transporters"/>
    <property type="match status" value="1"/>
</dbReference>
<dbReference type="PROSITE" id="PS50893">
    <property type="entry name" value="ABC_TRANSPORTER_2"/>
    <property type="match status" value="1"/>
</dbReference>
<dbReference type="GO" id="GO:0016887">
    <property type="term" value="F:ATP hydrolysis activity"/>
    <property type="evidence" value="ECO:0007669"/>
    <property type="project" value="InterPro"/>
</dbReference>
<sequence>MNDYLVETRDLTLHYPVRGGLFRRTGGLVKAVDGVNLGVREGETLGLVGESGCGKSTLARLLLRLATPTSGEVRFAGEDIFARRGAELARLRRDIQMIFQNPSSSVNPRLSVGEIIAEPLRIHRRPDVRRRVLELMEMVGLHPDHYDRYPHEFSGGQRQRMGIARAIALRPRVVVCDEPVSALDVSIQAQILKLLKELQRELGLTYVFITHDLSVVKHLCDRVAVMYLGKVVEVADRAEFFASAAHPYTASLLSAIPLPDSDAEARRQRVVLAGDVPSALNPPTGCAFHPRCPRAQARCAREEPALIADESGRRTVSCFFPVRPGEELQRPAEDGANA</sequence>
<dbReference type="Pfam" id="PF08352">
    <property type="entry name" value="oligo_HPY"/>
    <property type="match status" value="1"/>
</dbReference>
<keyword evidence="2" id="KW-0813">Transport</keyword>
<proteinExistence type="inferred from homology"/>
<comment type="caution">
    <text evidence="6">The sequence shown here is derived from an EMBL/GenBank/DDBJ whole genome shotgun (WGS) entry which is preliminary data.</text>
</comment>
<dbReference type="InterPro" id="IPR027417">
    <property type="entry name" value="P-loop_NTPase"/>
</dbReference>
<dbReference type="GO" id="GO:0005524">
    <property type="term" value="F:ATP binding"/>
    <property type="evidence" value="ECO:0007669"/>
    <property type="project" value="UniProtKB-KW"/>
</dbReference>
<evidence type="ECO:0000256" key="2">
    <source>
        <dbReference type="ARBA" id="ARBA00022448"/>
    </source>
</evidence>
<dbReference type="Proteomes" id="UP000294947">
    <property type="component" value="Unassembled WGS sequence"/>
</dbReference>
<evidence type="ECO:0000259" key="5">
    <source>
        <dbReference type="PROSITE" id="PS50893"/>
    </source>
</evidence>
<keyword evidence="3" id="KW-0547">Nucleotide-binding</keyword>
<protein>
    <submittedName>
        <fullName evidence="6">ATP-binding cassette domain-containing protein</fullName>
    </submittedName>
</protein>
<dbReference type="InterPro" id="IPR013563">
    <property type="entry name" value="Oligopep_ABC_C"/>
</dbReference>
<name>A0A4V6PDW8_9PSEU</name>
<evidence type="ECO:0000256" key="4">
    <source>
        <dbReference type="ARBA" id="ARBA00022840"/>
    </source>
</evidence>
<dbReference type="NCBIfam" id="TIGR01727">
    <property type="entry name" value="oligo_HPY"/>
    <property type="match status" value="1"/>
</dbReference>
<evidence type="ECO:0000256" key="3">
    <source>
        <dbReference type="ARBA" id="ARBA00022741"/>
    </source>
</evidence>
<evidence type="ECO:0000313" key="6">
    <source>
        <dbReference type="EMBL" id="TDD48807.1"/>
    </source>
</evidence>
<dbReference type="SUPFAM" id="SSF52540">
    <property type="entry name" value="P-loop containing nucleoside triphosphate hydrolases"/>
    <property type="match status" value="1"/>
</dbReference>
<dbReference type="AlphaFoldDB" id="A0A4V6PDW8"/>
<dbReference type="InterPro" id="IPR003593">
    <property type="entry name" value="AAA+_ATPase"/>
</dbReference>
<keyword evidence="4 6" id="KW-0067">ATP-binding</keyword>
<dbReference type="PANTHER" id="PTHR43776">
    <property type="entry name" value="TRANSPORT ATP-BINDING PROTEIN"/>
    <property type="match status" value="1"/>
</dbReference>
<gene>
    <name evidence="6" type="ORF">E1288_21330</name>
</gene>
<comment type="similarity">
    <text evidence="1">Belongs to the ABC transporter superfamily.</text>
</comment>
<dbReference type="SMART" id="SM00382">
    <property type="entry name" value="AAA"/>
    <property type="match status" value="1"/>
</dbReference>
<keyword evidence="7" id="KW-1185">Reference proteome</keyword>
<dbReference type="InterPro" id="IPR050319">
    <property type="entry name" value="ABC_transp_ATP-bind"/>
</dbReference>
<evidence type="ECO:0000256" key="1">
    <source>
        <dbReference type="ARBA" id="ARBA00005417"/>
    </source>
</evidence>
<evidence type="ECO:0000313" key="7">
    <source>
        <dbReference type="Proteomes" id="UP000294947"/>
    </source>
</evidence>
<reference evidence="6 7" key="1">
    <citation type="submission" date="2019-03" db="EMBL/GenBank/DDBJ databases">
        <title>Draft genome sequences of novel Actinobacteria.</title>
        <authorList>
            <person name="Sahin N."/>
            <person name="Ay H."/>
            <person name="Saygin H."/>
        </authorList>
    </citation>
    <scope>NUCLEOTIDE SEQUENCE [LARGE SCALE GENOMIC DNA]</scope>
    <source>
        <strain evidence="6 7">7K502</strain>
    </source>
</reference>
<organism evidence="6 7">
    <name type="scientific">Saccharopolyspora elongata</name>
    <dbReference type="NCBI Taxonomy" id="2530387"/>
    <lineage>
        <taxon>Bacteria</taxon>
        <taxon>Bacillati</taxon>
        <taxon>Actinomycetota</taxon>
        <taxon>Actinomycetes</taxon>
        <taxon>Pseudonocardiales</taxon>
        <taxon>Pseudonocardiaceae</taxon>
        <taxon>Saccharopolyspora</taxon>
    </lineage>
</organism>
<dbReference type="InterPro" id="IPR017871">
    <property type="entry name" value="ABC_transporter-like_CS"/>
</dbReference>
<feature type="domain" description="ABC transporter" evidence="5">
    <location>
        <begin position="6"/>
        <end position="253"/>
    </location>
</feature>
<dbReference type="GO" id="GO:0015833">
    <property type="term" value="P:peptide transport"/>
    <property type="evidence" value="ECO:0007669"/>
    <property type="project" value="InterPro"/>
</dbReference>
<dbReference type="Gene3D" id="3.40.50.300">
    <property type="entry name" value="P-loop containing nucleotide triphosphate hydrolases"/>
    <property type="match status" value="1"/>
</dbReference>